<comment type="caution">
    <text evidence="1">The sequence shown here is derived from an EMBL/GenBank/DDBJ whole genome shotgun (WGS) entry which is preliminary data.</text>
</comment>
<organism evidence="1 2">
    <name type="scientific">Candidatus Thalassospirochaeta sargassi</name>
    <dbReference type="NCBI Taxonomy" id="3119039"/>
    <lineage>
        <taxon>Bacteria</taxon>
        <taxon>Pseudomonadati</taxon>
        <taxon>Spirochaetota</taxon>
        <taxon>Spirochaetia</taxon>
        <taxon>Spirochaetales</taxon>
        <taxon>Spirochaetaceae</taxon>
        <taxon>Candidatus Thalassospirochaeta</taxon>
    </lineage>
</organism>
<protein>
    <submittedName>
        <fullName evidence="1">Uncharacterized protein</fullName>
    </submittedName>
</protein>
<evidence type="ECO:0000313" key="2">
    <source>
        <dbReference type="Proteomes" id="UP001221217"/>
    </source>
</evidence>
<reference evidence="1 2" key="1">
    <citation type="submission" date="2022-12" db="EMBL/GenBank/DDBJ databases">
        <title>Metagenome assembled genome from gulf of manar.</title>
        <authorList>
            <person name="Kohli P."/>
            <person name="Pk S."/>
            <person name="Venkata Ramana C."/>
            <person name="Sasikala C."/>
        </authorList>
    </citation>
    <scope>NUCLEOTIDE SEQUENCE [LARGE SCALE GENOMIC DNA]</scope>
    <source>
        <strain evidence="1">JB008</strain>
    </source>
</reference>
<evidence type="ECO:0000313" key="1">
    <source>
        <dbReference type="EMBL" id="MDC7227979.1"/>
    </source>
</evidence>
<accession>A0AAJ1IGX2</accession>
<name>A0AAJ1IGX2_9SPIO</name>
<gene>
    <name evidence="1" type="ORF">PQJ61_14535</name>
</gene>
<dbReference type="Proteomes" id="UP001221217">
    <property type="component" value="Unassembled WGS sequence"/>
</dbReference>
<dbReference type="AlphaFoldDB" id="A0AAJ1IGX2"/>
<proteinExistence type="predicted"/>
<sequence>MTNYKELNREELISMVAETKANLTDMLEALEAKKTEGINMGDRIVILYGRGKEENKDRVECIVHGLSLNGLYLQRVDGDKFGGRVVKEFTNKELNIVAA</sequence>
<dbReference type="EMBL" id="JAQQAL010000037">
    <property type="protein sequence ID" value="MDC7227979.1"/>
    <property type="molecule type" value="Genomic_DNA"/>
</dbReference>